<dbReference type="AlphaFoldDB" id="A0A2G8JS94"/>
<feature type="chain" id="PRO_5013580469" description="Thioredoxin domain-containing protein" evidence="6">
    <location>
        <begin position="24"/>
        <end position="221"/>
    </location>
</feature>
<evidence type="ECO:0000259" key="7">
    <source>
        <dbReference type="PROSITE" id="PS51352"/>
    </source>
</evidence>
<evidence type="ECO:0000256" key="6">
    <source>
        <dbReference type="SAM" id="SignalP"/>
    </source>
</evidence>
<dbReference type="EMBL" id="MRZV01001346">
    <property type="protein sequence ID" value="PIK38555.1"/>
    <property type="molecule type" value="Genomic_DNA"/>
</dbReference>
<proteinExistence type="predicted"/>
<dbReference type="PANTHER" id="PTHR46426">
    <property type="entry name" value="PROTEIN DISULFIDE-ISOMERASE TMX3"/>
    <property type="match status" value="1"/>
</dbReference>
<dbReference type="InterPro" id="IPR036249">
    <property type="entry name" value="Thioredoxin-like_sf"/>
</dbReference>
<dbReference type="PANTHER" id="PTHR46426:SF1">
    <property type="entry name" value="PROTEIN DISULFIDE-ISOMERASE TMX3"/>
    <property type="match status" value="1"/>
</dbReference>
<dbReference type="PRINTS" id="PR00421">
    <property type="entry name" value="THIOREDOXIN"/>
</dbReference>
<dbReference type="PROSITE" id="PS51352">
    <property type="entry name" value="THIOREDOXIN_2"/>
    <property type="match status" value="1"/>
</dbReference>
<dbReference type="InterPro" id="IPR017937">
    <property type="entry name" value="Thioredoxin_CS"/>
</dbReference>
<keyword evidence="3" id="KW-1133">Transmembrane helix</keyword>
<comment type="caution">
    <text evidence="8">The sequence shown here is derived from an EMBL/GenBank/DDBJ whole genome shotgun (WGS) entry which is preliminary data.</text>
</comment>
<keyword evidence="4" id="KW-0472">Membrane</keyword>
<keyword evidence="6" id="KW-0732">Signal</keyword>
<dbReference type="InterPro" id="IPR013766">
    <property type="entry name" value="Thioredoxin_domain"/>
</dbReference>
<evidence type="ECO:0000256" key="1">
    <source>
        <dbReference type="ARBA" id="ARBA00004389"/>
    </source>
</evidence>
<accession>A0A2G8JS94</accession>
<sequence length="221" mass="25295">MAAPCIQLKTILFILACAYISRANVIELDERFNEARKDGKWLVEFYAPWCGHCQRIQPIWSEVGQQMVTNHPEIRVSRLDGTRYGSIMDLYDVKGFPTIMFIEGERSYTHRGGRTSKDIVSFALRAQGPAVRNLEDQAQFRQAQRENDVTFILVAEDDTSDLQKYFTSTAEDKILDSNFFRTTRDVIPEKSRPTELPALLVFKDGTSYRFEGSTETSISES</sequence>
<comment type="subcellular location">
    <subcellularLocation>
        <location evidence="1">Endoplasmic reticulum membrane</location>
        <topology evidence="1">Single-pass membrane protein</topology>
    </subcellularLocation>
</comment>
<reference evidence="8 9" key="1">
    <citation type="journal article" date="2017" name="PLoS Biol.">
        <title>The sea cucumber genome provides insights into morphological evolution and visceral regeneration.</title>
        <authorList>
            <person name="Zhang X."/>
            <person name="Sun L."/>
            <person name="Yuan J."/>
            <person name="Sun Y."/>
            <person name="Gao Y."/>
            <person name="Zhang L."/>
            <person name="Li S."/>
            <person name="Dai H."/>
            <person name="Hamel J.F."/>
            <person name="Liu C."/>
            <person name="Yu Y."/>
            <person name="Liu S."/>
            <person name="Lin W."/>
            <person name="Guo K."/>
            <person name="Jin S."/>
            <person name="Xu P."/>
            <person name="Storey K.B."/>
            <person name="Huan P."/>
            <person name="Zhang T."/>
            <person name="Zhou Y."/>
            <person name="Zhang J."/>
            <person name="Lin C."/>
            <person name="Li X."/>
            <person name="Xing L."/>
            <person name="Huo D."/>
            <person name="Sun M."/>
            <person name="Wang L."/>
            <person name="Mercier A."/>
            <person name="Li F."/>
            <person name="Yang H."/>
            <person name="Xiang J."/>
        </authorList>
    </citation>
    <scope>NUCLEOTIDE SEQUENCE [LARGE SCALE GENOMIC DNA]</scope>
    <source>
        <strain evidence="8">Shaxun</strain>
        <tissue evidence="8">Muscle</tissue>
    </source>
</reference>
<dbReference type="STRING" id="307972.A0A2G8JS94"/>
<dbReference type="PROSITE" id="PS00194">
    <property type="entry name" value="THIOREDOXIN_1"/>
    <property type="match status" value="1"/>
</dbReference>
<evidence type="ECO:0000256" key="4">
    <source>
        <dbReference type="ARBA" id="ARBA00023136"/>
    </source>
</evidence>
<comment type="function">
    <text evidence="5">Probable disulfide isomerase, which participates in the folding of proteins containing disulfide bonds. May act as a dithiol oxidase. Acts as a regulator of endoplasmic reticulum-mitochondria contact sites via its ability to regulate redox signals.</text>
</comment>
<dbReference type="Pfam" id="PF00085">
    <property type="entry name" value="Thioredoxin"/>
    <property type="match status" value="1"/>
</dbReference>
<protein>
    <recommendedName>
        <fullName evidence="7">Thioredoxin domain-containing protein</fullName>
    </recommendedName>
</protein>
<dbReference type="InterPro" id="IPR052250">
    <property type="entry name" value="PDI_TMX3"/>
</dbReference>
<dbReference type="Proteomes" id="UP000230750">
    <property type="component" value="Unassembled WGS sequence"/>
</dbReference>
<name>A0A2G8JS94_STIJA</name>
<organism evidence="8 9">
    <name type="scientific">Stichopus japonicus</name>
    <name type="common">Sea cucumber</name>
    <dbReference type="NCBI Taxonomy" id="307972"/>
    <lineage>
        <taxon>Eukaryota</taxon>
        <taxon>Metazoa</taxon>
        <taxon>Echinodermata</taxon>
        <taxon>Eleutherozoa</taxon>
        <taxon>Echinozoa</taxon>
        <taxon>Holothuroidea</taxon>
        <taxon>Aspidochirotacea</taxon>
        <taxon>Aspidochirotida</taxon>
        <taxon>Stichopodidae</taxon>
        <taxon>Apostichopus</taxon>
    </lineage>
</organism>
<evidence type="ECO:0000256" key="5">
    <source>
        <dbReference type="ARBA" id="ARBA00045246"/>
    </source>
</evidence>
<keyword evidence="9" id="KW-1185">Reference proteome</keyword>
<gene>
    <name evidence="8" type="ORF">BSL78_24608</name>
</gene>
<keyword evidence="2" id="KW-0812">Transmembrane</keyword>
<dbReference type="SUPFAM" id="SSF52833">
    <property type="entry name" value="Thioredoxin-like"/>
    <property type="match status" value="1"/>
</dbReference>
<dbReference type="Gene3D" id="3.40.30.10">
    <property type="entry name" value="Glutaredoxin"/>
    <property type="match status" value="2"/>
</dbReference>
<dbReference type="OrthoDB" id="74910at2759"/>
<feature type="domain" description="Thioredoxin" evidence="7">
    <location>
        <begin position="1"/>
        <end position="128"/>
    </location>
</feature>
<evidence type="ECO:0000256" key="2">
    <source>
        <dbReference type="ARBA" id="ARBA00022692"/>
    </source>
</evidence>
<evidence type="ECO:0000313" key="9">
    <source>
        <dbReference type="Proteomes" id="UP000230750"/>
    </source>
</evidence>
<evidence type="ECO:0000256" key="3">
    <source>
        <dbReference type="ARBA" id="ARBA00022989"/>
    </source>
</evidence>
<dbReference type="GO" id="GO:0005789">
    <property type="term" value="C:endoplasmic reticulum membrane"/>
    <property type="evidence" value="ECO:0007669"/>
    <property type="project" value="UniProtKB-SubCell"/>
</dbReference>
<feature type="signal peptide" evidence="6">
    <location>
        <begin position="1"/>
        <end position="23"/>
    </location>
</feature>
<evidence type="ECO:0000313" key="8">
    <source>
        <dbReference type="EMBL" id="PIK38555.1"/>
    </source>
</evidence>